<proteinExistence type="predicted"/>
<dbReference type="EMBL" id="JXTB01000497">
    <property type="protein sequence ID" value="PON38373.1"/>
    <property type="molecule type" value="Genomic_DNA"/>
</dbReference>
<protein>
    <submittedName>
        <fullName evidence="1">Uncharacterized protein</fullName>
    </submittedName>
</protein>
<evidence type="ECO:0000313" key="1">
    <source>
        <dbReference type="EMBL" id="PON38373.1"/>
    </source>
</evidence>
<evidence type="ECO:0000313" key="2">
    <source>
        <dbReference type="Proteomes" id="UP000237105"/>
    </source>
</evidence>
<keyword evidence="2" id="KW-1185">Reference proteome</keyword>
<dbReference type="Proteomes" id="UP000237105">
    <property type="component" value="Unassembled WGS sequence"/>
</dbReference>
<comment type="caution">
    <text evidence="1">The sequence shown here is derived from an EMBL/GenBank/DDBJ whole genome shotgun (WGS) entry which is preliminary data.</text>
</comment>
<sequence length="352" mass="40047">MTVILGGLQYFHLVGYHWSRFQALGVCKGRFPNMFKDGGVTLAVDPRNLNVKNLDHTMVWVTNDKGDIGLSGFYYEIEVDESIRVRAPLGHERVDCDVPTWTHYYEFTFKEALYFPFPQLIRKLIYTSKCLSLSSLFQEKDFKNFGVLIKLKELEGPTLWRESVWSVHSVSRRYATTATEDFPSAQVYWEEYRDLGLILPIFFHELTSRESAMSMPSSHSEALRHWTNKLKSACVTQSFPSDASLQSNSSLFLGPVEKLILPNDDAHLKHIGLPRTLKSGVVCTLKLYMQREVTALSNRYCQSENEIGLPQYLEGKASSWEPEKAIAEFEDPPKELVAAGVEPSFVSSSLLP</sequence>
<dbReference type="OrthoDB" id="1750920at2759"/>
<accession>A0A2P5AP74</accession>
<dbReference type="AlphaFoldDB" id="A0A2P5AP74"/>
<organism evidence="1 2">
    <name type="scientific">Parasponia andersonii</name>
    <name type="common">Sponia andersonii</name>
    <dbReference type="NCBI Taxonomy" id="3476"/>
    <lineage>
        <taxon>Eukaryota</taxon>
        <taxon>Viridiplantae</taxon>
        <taxon>Streptophyta</taxon>
        <taxon>Embryophyta</taxon>
        <taxon>Tracheophyta</taxon>
        <taxon>Spermatophyta</taxon>
        <taxon>Magnoliopsida</taxon>
        <taxon>eudicotyledons</taxon>
        <taxon>Gunneridae</taxon>
        <taxon>Pentapetalae</taxon>
        <taxon>rosids</taxon>
        <taxon>fabids</taxon>
        <taxon>Rosales</taxon>
        <taxon>Cannabaceae</taxon>
        <taxon>Parasponia</taxon>
    </lineage>
</organism>
<reference evidence="2" key="1">
    <citation type="submission" date="2016-06" db="EMBL/GenBank/DDBJ databases">
        <title>Parallel loss of symbiosis genes in relatives of nitrogen-fixing non-legume Parasponia.</title>
        <authorList>
            <person name="Van Velzen R."/>
            <person name="Holmer R."/>
            <person name="Bu F."/>
            <person name="Rutten L."/>
            <person name="Van Zeijl A."/>
            <person name="Liu W."/>
            <person name="Santuari L."/>
            <person name="Cao Q."/>
            <person name="Sharma T."/>
            <person name="Shen D."/>
            <person name="Roswanjaya Y."/>
            <person name="Wardhani T."/>
            <person name="Kalhor M.S."/>
            <person name="Jansen J."/>
            <person name="Van den Hoogen J."/>
            <person name="Gungor B."/>
            <person name="Hartog M."/>
            <person name="Hontelez J."/>
            <person name="Verver J."/>
            <person name="Yang W.-C."/>
            <person name="Schijlen E."/>
            <person name="Repin R."/>
            <person name="Schilthuizen M."/>
            <person name="Schranz E."/>
            <person name="Heidstra R."/>
            <person name="Miyata K."/>
            <person name="Fedorova E."/>
            <person name="Kohlen W."/>
            <person name="Bisseling T."/>
            <person name="Smit S."/>
            <person name="Geurts R."/>
        </authorList>
    </citation>
    <scope>NUCLEOTIDE SEQUENCE [LARGE SCALE GENOMIC DNA]</scope>
    <source>
        <strain evidence="2">cv. WU1-14</strain>
    </source>
</reference>
<name>A0A2P5AP74_PARAD</name>
<gene>
    <name evidence="1" type="ORF">PanWU01x14_313100</name>
</gene>